<gene>
    <name evidence="1" type="ORF">LY11_00605</name>
</gene>
<dbReference type="RefSeq" id="WP_146610790.1">
    <property type="nucleotide sequence ID" value="NZ_QLLR01000002.1"/>
</dbReference>
<reference evidence="1 2" key="1">
    <citation type="submission" date="2018-06" db="EMBL/GenBank/DDBJ databases">
        <title>Genomic Encyclopedia of Archaeal and Bacterial Type Strains, Phase II (KMG-II): from individual species to whole genera.</title>
        <authorList>
            <person name="Goeker M."/>
        </authorList>
    </citation>
    <scope>NUCLEOTIDE SEQUENCE [LARGE SCALE GENOMIC DNA]</scope>
    <source>
        <strain evidence="1 2">DSM 14825</strain>
    </source>
</reference>
<accession>A0A327T3D9</accession>
<protein>
    <submittedName>
        <fullName evidence="1">Uncharacterized protein</fullName>
    </submittedName>
</protein>
<evidence type="ECO:0000313" key="2">
    <source>
        <dbReference type="Proteomes" id="UP000249754"/>
    </source>
</evidence>
<organism evidence="1 2">
    <name type="scientific">Pedobacter cryoconitis</name>
    <dbReference type="NCBI Taxonomy" id="188932"/>
    <lineage>
        <taxon>Bacteria</taxon>
        <taxon>Pseudomonadati</taxon>
        <taxon>Bacteroidota</taxon>
        <taxon>Sphingobacteriia</taxon>
        <taxon>Sphingobacteriales</taxon>
        <taxon>Sphingobacteriaceae</taxon>
        <taxon>Pedobacter</taxon>
    </lineage>
</organism>
<sequence length="91" mass="10280">MKVKKIIGLLVIPVSIGLIFSVQGVRAEKKPENNRQFSLQTDSVKEKFNYAAQDSTKWNKHKSIVALYGKATFSCENFDLTANEIVFNKNT</sequence>
<name>A0A327T3D9_9SPHI</name>
<dbReference type="AlphaFoldDB" id="A0A327T3D9"/>
<proteinExistence type="predicted"/>
<comment type="caution">
    <text evidence="1">The sequence shown here is derived from an EMBL/GenBank/DDBJ whole genome shotgun (WGS) entry which is preliminary data.</text>
</comment>
<dbReference type="EMBL" id="QLLR01000002">
    <property type="protein sequence ID" value="RAJ35362.1"/>
    <property type="molecule type" value="Genomic_DNA"/>
</dbReference>
<dbReference type="Proteomes" id="UP000249754">
    <property type="component" value="Unassembled WGS sequence"/>
</dbReference>
<evidence type="ECO:0000313" key="1">
    <source>
        <dbReference type="EMBL" id="RAJ35362.1"/>
    </source>
</evidence>